<evidence type="ECO:0008006" key="5">
    <source>
        <dbReference type="Google" id="ProtNLM"/>
    </source>
</evidence>
<protein>
    <recommendedName>
        <fullName evidence="5">Dynein light chain 1, axonemal</fullName>
    </recommendedName>
</protein>
<dbReference type="AlphaFoldDB" id="A0A5E4QWZ6"/>
<dbReference type="GO" id="GO:0045504">
    <property type="term" value="F:dynein heavy chain binding"/>
    <property type="evidence" value="ECO:0007669"/>
    <property type="project" value="TreeGrafter"/>
</dbReference>
<dbReference type="EMBL" id="FZQP02006111">
    <property type="protein sequence ID" value="VVD02532.1"/>
    <property type="molecule type" value="Genomic_DNA"/>
</dbReference>
<dbReference type="GO" id="GO:0043014">
    <property type="term" value="F:alpha-tubulin binding"/>
    <property type="evidence" value="ECO:0007669"/>
    <property type="project" value="TreeGrafter"/>
</dbReference>
<dbReference type="PROSITE" id="PS51450">
    <property type="entry name" value="LRR"/>
    <property type="match status" value="1"/>
</dbReference>
<organism evidence="3 4">
    <name type="scientific">Leptidea sinapis</name>
    <dbReference type="NCBI Taxonomy" id="189913"/>
    <lineage>
        <taxon>Eukaryota</taxon>
        <taxon>Metazoa</taxon>
        <taxon>Ecdysozoa</taxon>
        <taxon>Arthropoda</taxon>
        <taxon>Hexapoda</taxon>
        <taxon>Insecta</taxon>
        <taxon>Pterygota</taxon>
        <taxon>Neoptera</taxon>
        <taxon>Endopterygota</taxon>
        <taxon>Lepidoptera</taxon>
        <taxon>Glossata</taxon>
        <taxon>Ditrysia</taxon>
        <taxon>Papilionoidea</taxon>
        <taxon>Pieridae</taxon>
        <taxon>Dismorphiinae</taxon>
        <taxon>Leptidea</taxon>
    </lineage>
</organism>
<dbReference type="InterPro" id="IPR032675">
    <property type="entry name" value="LRR_dom_sf"/>
</dbReference>
<gene>
    <name evidence="3" type="ORF">LSINAPIS_LOCUS12728</name>
</gene>
<evidence type="ECO:0000256" key="1">
    <source>
        <dbReference type="ARBA" id="ARBA00022614"/>
    </source>
</evidence>
<dbReference type="GO" id="GO:0036158">
    <property type="term" value="P:outer dynein arm assembly"/>
    <property type="evidence" value="ECO:0007669"/>
    <property type="project" value="TreeGrafter"/>
</dbReference>
<dbReference type="GO" id="GO:0005737">
    <property type="term" value="C:cytoplasm"/>
    <property type="evidence" value="ECO:0007669"/>
    <property type="project" value="TreeGrafter"/>
</dbReference>
<name>A0A5E4QWZ6_9NEOP</name>
<evidence type="ECO:0000256" key="2">
    <source>
        <dbReference type="ARBA" id="ARBA00022737"/>
    </source>
</evidence>
<dbReference type="SUPFAM" id="SSF52058">
    <property type="entry name" value="L domain-like"/>
    <property type="match status" value="1"/>
</dbReference>
<reference evidence="3 4" key="1">
    <citation type="submission" date="2017-07" db="EMBL/GenBank/DDBJ databases">
        <authorList>
            <person name="Talla V."/>
            <person name="Backstrom N."/>
        </authorList>
    </citation>
    <scope>NUCLEOTIDE SEQUENCE [LARGE SCALE GENOMIC DNA]</scope>
</reference>
<keyword evidence="4" id="KW-1185">Reference proteome</keyword>
<evidence type="ECO:0000313" key="3">
    <source>
        <dbReference type="EMBL" id="VVD02532.1"/>
    </source>
</evidence>
<dbReference type="PANTHER" id="PTHR15454:SF73">
    <property type="entry name" value="DYNEIN AXONEMAL LIGHT CHAIN 1"/>
    <property type="match status" value="1"/>
</dbReference>
<dbReference type="PANTHER" id="PTHR15454">
    <property type="entry name" value="NISCHARIN RELATED"/>
    <property type="match status" value="1"/>
</dbReference>
<dbReference type="Proteomes" id="UP000324832">
    <property type="component" value="Unassembled WGS sequence"/>
</dbReference>
<keyword evidence="2" id="KW-0677">Repeat</keyword>
<dbReference type="Gene3D" id="3.80.10.10">
    <property type="entry name" value="Ribonuclease Inhibitor"/>
    <property type="match status" value="1"/>
</dbReference>
<dbReference type="InterPro" id="IPR001611">
    <property type="entry name" value="Leu-rich_rpt"/>
</dbReference>
<evidence type="ECO:0000313" key="4">
    <source>
        <dbReference type="Proteomes" id="UP000324832"/>
    </source>
</evidence>
<keyword evidence="1" id="KW-0433">Leucine-rich repeat</keyword>
<proteinExistence type="predicted"/>
<sequence>MESQFAVEKKTKITHFECLGDTLEELWISYNLVEKLKGIHVLRSLKVLYMSNNLVKEWSEFNKLQELPNLEDLLFVGNPLYDACELEVWRAEAARRLPALRKLDGENVLREDDPPITVADMQTTWAVVINTIETLTSTSMEPPSELVSSPAVRFMQRRACLCSRQLGMTAVHTGHSPSAGGGVGRRRARSRRTRYKGWYLLRGLSNQWEPYVYGLYSYVIGTNTELFEQ</sequence>
<accession>A0A5E4QWZ6</accession>